<name>A0A6P7H3T2_DIAVI</name>
<dbReference type="AlphaFoldDB" id="A0A6P7H3T2"/>
<sequence length="104" mass="12851">RKEKKIHRRKKREHIEKELQEIEELNKPTETRKFYQKFNKSRKEFKPRTMMCRDKEGDIVTQQSEILQRWTELFKEKFEQNGDPLYDEIILDQTDTRETTPPPL</sequence>
<feature type="non-terminal residue" evidence="1">
    <location>
        <position position="1"/>
    </location>
</feature>
<organism evidence="1">
    <name type="scientific">Diabrotica virgifera virgifera</name>
    <name type="common">western corn rootworm</name>
    <dbReference type="NCBI Taxonomy" id="50390"/>
    <lineage>
        <taxon>Eukaryota</taxon>
        <taxon>Metazoa</taxon>
        <taxon>Ecdysozoa</taxon>
        <taxon>Arthropoda</taxon>
        <taxon>Hexapoda</taxon>
        <taxon>Insecta</taxon>
        <taxon>Pterygota</taxon>
        <taxon>Neoptera</taxon>
        <taxon>Endopterygota</taxon>
        <taxon>Coleoptera</taxon>
        <taxon>Polyphaga</taxon>
        <taxon>Cucujiformia</taxon>
        <taxon>Chrysomeloidea</taxon>
        <taxon>Chrysomelidae</taxon>
        <taxon>Galerucinae</taxon>
        <taxon>Diabroticina</taxon>
        <taxon>Diabroticites</taxon>
        <taxon>Diabrotica</taxon>
    </lineage>
</organism>
<reference evidence="1" key="1">
    <citation type="submission" date="2025-08" db="UniProtKB">
        <authorList>
            <consortium name="RefSeq"/>
        </authorList>
    </citation>
    <scope>IDENTIFICATION</scope>
    <source>
        <tissue evidence="1">Whole insect</tissue>
    </source>
</reference>
<evidence type="ECO:0000313" key="1">
    <source>
        <dbReference type="RefSeq" id="XP_028153192.1"/>
    </source>
</evidence>
<accession>A0A6P7H3T2</accession>
<dbReference type="InParanoid" id="A0A6P7H3T2"/>
<protein>
    <submittedName>
        <fullName evidence="1">Uncharacterized protein LOC114346646</fullName>
    </submittedName>
</protein>
<dbReference type="RefSeq" id="XP_028153192.1">
    <property type="nucleotide sequence ID" value="XM_028297391.1"/>
</dbReference>
<gene>
    <name evidence="1" type="primary">LOC114346646</name>
</gene>
<proteinExistence type="predicted"/>